<dbReference type="SMART" id="SM00382">
    <property type="entry name" value="AAA"/>
    <property type="match status" value="1"/>
</dbReference>
<dbReference type="Proteomes" id="UP000224006">
    <property type="component" value="Chromosome IX"/>
</dbReference>
<feature type="domain" description="AAA+ ATPase" evidence="3">
    <location>
        <begin position="336"/>
        <end position="475"/>
    </location>
</feature>
<keyword evidence="5" id="KW-1185">Reference proteome</keyword>
<organism evidence="4 5">
    <name type="scientific">Besnoitia besnoiti</name>
    <name type="common">Apicomplexan protozoan</name>
    <dbReference type="NCBI Taxonomy" id="94643"/>
    <lineage>
        <taxon>Eukaryota</taxon>
        <taxon>Sar</taxon>
        <taxon>Alveolata</taxon>
        <taxon>Apicomplexa</taxon>
        <taxon>Conoidasida</taxon>
        <taxon>Coccidia</taxon>
        <taxon>Eucoccidiorida</taxon>
        <taxon>Eimeriorina</taxon>
        <taxon>Sarcocystidae</taxon>
        <taxon>Besnoitia</taxon>
    </lineage>
</organism>
<sequence>MEDDSGAAFASHADSPHSLPSTASCCCPCASCASCSNDAAPPPPSPPFSWTAVLYAAAYGGAFAVGALAPSVLFFSTSSPLSSLLRSPLAEAAPALSPLSPLASLADAPATVPPLGAASAPTLAPFSHFLRLLSASSLKSVALYPSAASELVLIYSPQAPAARSRFSHFLSFFRSEPPSAAPALSSSIPSAAAPPLFVTRALPGSEAELSRLLMNNRGLESLQVLEASALPSLDFGADAACSSCASVWSNVVDEVLESLLALAALTAAAVVLYQIGRYFKLLPPRTFGEKLVQEPPAFARVTFADVAGHAAAKKQLKQVVQFLRDAEAFSALGARPPRGILLEGPSGTGKTMLARALAGESSVPFLSVSGSSFVEVYVGQGAARVRELFEAAKAKAPCVVFIDEFDAIALDRRECIGSSSQEYVQTVNELLHQLDGMERPTPIIILAATNRVAALDEAVTRPGRFDQVIRVGLPSLAERLEALQLHSASLPLAASVDLRALAGATESFSGAELAGFCNEAALRAAREQQQEVRHEDFLYVLADFRRRREARETRAGGRPTHRGDSEDEARGGDLQGTREARALRSFVRSWTAALSDAAVQSDGRAASEDEPMAL</sequence>
<dbReference type="SUPFAM" id="SSF52540">
    <property type="entry name" value="P-loop containing nucleoside triphosphate hydrolases"/>
    <property type="match status" value="1"/>
</dbReference>
<accession>A0A2A9MB10</accession>
<dbReference type="InterPro" id="IPR041569">
    <property type="entry name" value="AAA_lid_3"/>
</dbReference>
<name>A0A2A9MB10_BESBE</name>
<evidence type="ECO:0000256" key="1">
    <source>
        <dbReference type="RuleBase" id="RU003651"/>
    </source>
</evidence>
<keyword evidence="1" id="KW-0547">Nucleotide-binding</keyword>
<dbReference type="Gene3D" id="3.40.50.300">
    <property type="entry name" value="P-loop containing nucleotide triphosphate hydrolases"/>
    <property type="match status" value="1"/>
</dbReference>
<dbReference type="RefSeq" id="XP_029216581.1">
    <property type="nucleotide sequence ID" value="XM_029359914.1"/>
</dbReference>
<dbReference type="GO" id="GO:0004176">
    <property type="term" value="F:ATP-dependent peptidase activity"/>
    <property type="evidence" value="ECO:0007669"/>
    <property type="project" value="TreeGrafter"/>
</dbReference>
<dbReference type="VEuPathDB" id="ToxoDB:BESB_011840"/>
<evidence type="ECO:0000313" key="5">
    <source>
        <dbReference type="Proteomes" id="UP000224006"/>
    </source>
</evidence>
<dbReference type="GO" id="GO:0005524">
    <property type="term" value="F:ATP binding"/>
    <property type="evidence" value="ECO:0007669"/>
    <property type="project" value="UniProtKB-KW"/>
</dbReference>
<dbReference type="AlphaFoldDB" id="A0A2A9MB10"/>
<dbReference type="GO" id="GO:0009535">
    <property type="term" value="C:chloroplast thylakoid membrane"/>
    <property type="evidence" value="ECO:0007669"/>
    <property type="project" value="TreeGrafter"/>
</dbReference>
<gene>
    <name evidence="4" type="ORF">BESB_011840</name>
</gene>
<dbReference type="InterPro" id="IPR003959">
    <property type="entry name" value="ATPase_AAA_core"/>
</dbReference>
<dbReference type="FunFam" id="3.40.50.300:FF:002568">
    <property type="entry name" value="Cell division protein (FtsH)"/>
    <property type="match status" value="1"/>
</dbReference>
<dbReference type="Pfam" id="PF00004">
    <property type="entry name" value="AAA"/>
    <property type="match status" value="1"/>
</dbReference>
<dbReference type="PROSITE" id="PS00674">
    <property type="entry name" value="AAA"/>
    <property type="match status" value="1"/>
</dbReference>
<dbReference type="Pfam" id="PF17862">
    <property type="entry name" value="AAA_lid_3"/>
    <property type="match status" value="1"/>
</dbReference>
<evidence type="ECO:0000313" key="4">
    <source>
        <dbReference type="EMBL" id="PFH32572.1"/>
    </source>
</evidence>
<dbReference type="Gene3D" id="1.10.8.60">
    <property type="match status" value="1"/>
</dbReference>
<reference evidence="4 5" key="1">
    <citation type="submission" date="2017-09" db="EMBL/GenBank/DDBJ databases">
        <title>Genome sequencing of Besnoitia besnoiti strain Bb-Ger1.</title>
        <authorList>
            <person name="Schares G."/>
            <person name="Venepally P."/>
            <person name="Lorenzi H.A."/>
        </authorList>
    </citation>
    <scope>NUCLEOTIDE SEQUENCE [LARGE SCALE GENOMIC DNA]</scope>
    <source>
        <strain evidence="4 5">Bb-Ger1</strain>
    </source>
</reference>
<dbReference type="KEGG" id="bbes:BESB_011840"/>
<dbReference type="STRING" id="94643.A0A2A9MB10"/>
<dbReference type="InterPro" id="IPR027417">
    <property type="entry name" value="P-loop_NTPase"/>
</dbReference>
<comment type="caution">
    <text evidence="4">The sequence shown here is derived from an EMBL/GenBank/DDBJ whole genome shotgun (WGS) entry which is preliminary data.</text>
</comment>
<comment type="similarity">
    <text evidence="1">Belongs to the AAA ATPase family.</text>
</comment>
<dbReference type="GO" id="GO:0006508">
    <property type="term" value="P:proteolysis"/>
    <property type="evidence" value="ECO:0007669"/>
    <property type="project" value="TreeGrafter"/>
</dbReference>
<dbReference type="PANTHER" id="PTHR23076:SF58">
    <property type="entry name" value="INACTIVE ATP-DEPENDENT ZINC METALLOPROTEASE FTSHI 5, CHLOROPLASTIC-RELATED"/>
    <property type="match status" value="1"/>
</dbReference>
<evidence type="ECO:0000259" key="3">
    <source>
        <dbReference type="SMART" id="SM00382"/>
    </source>
</evidence>
<dbReference type="EMBL" id="NWUJ01000010">
    <property type="protein sequence ID" value="PFH32572.1"/>
    <property type="molecule type" value="Genomic_DNA"/>
</dbReference>
<dbReference type="GO" id="GO:0016887">
    <property type="term" value="F:ATP hydrolysis activity"/>
    <property type="evidence" value="ECO:0007669"/>
    <property type="project" value="InterPro"/>
</dbReference>
<feature type="region of interest" description="Disordered" evidence="2">
    <location>
        <begin position="550"/>
        <end position="577"/>
    </location>
</feature>
<evidence type="ECO:0000256" key="2">
    <source>
        <dbReference type="SAM" id="MobiDB-lite"/>
    </source>
</evidence>
<dbReference type="InterPro" id="IPR003593">
    <property type="entry name" value="AAA+_ATPase"/>
</dbReference>
<dbReference type="OrthoDB" id="333471at2759"/>
<proteinExistence type="inferred from homology"/>
<keyword evidence="1" id="KW-0067">ATP-binding</keyword>
<dbReference type="InterPro" id="IPR003960">
    <property type="entry name" value="ATPase_AAA_CS"/>
</dbReference>
<dbReference type="PANTHER" id="PTHR23076">
    <property type="entry name" value="METALLOPROTEASE M41 FTSH"/>
    <property type="match status" value="1"/>
</dbReference>
<protein>
    <submittedName>
        <fullName evidence="4">Membrane protein FtsH1</fullName>
    </submittedName>
</protein>
<dbReference type="GeneID" id="40306246"/>